<name>A0ABX6T6G1_9SPHN</name>
<dbReference type="EMBL" id="CP060782">
    <property type="protein sequence ID" value="QNP45456.1"/>
    <property type="molecule type" value="Genomic_DNA"/>
</dbReference>
<evidence type="ECO:0000259" key="1">
    <source>
        <dbReference type="Pfam" id="PF07940"/>
    </source>
</evidence>
<dbReference type="Pfam" id="PF07940">
    <property type="entry name" value="Hepar_II_III_C"/>
    <property type="match status" value="1"/>
</dbReference>
<dbReference type="InterPro" id="IPR012480">
    <property type="entry name" value="Hepar_II_III_C"/>
</dbReference>
<organism evidence="2 3">
    <name type="scientific">Sphingomonas sediminicola</name>
    <dbReference type="NCBI Taxonomy" id="386874"/>
    <lineage>
        <taxon>Bacteria</taxon>
        <taxon>Pseudomonadati</taxon>
        <taxon>Pseudomonadota</taxon>
        <taxon>Alphaproteobacteria</taxon>
        <taxon>Sphingomonadales</taxon>
        <taxon>Sphingomonadaceae</taxon>
        <taxon>Sphingomonas</taxon>
    </lineage>
</organism>
<reference evidence="2 3" key="1">
    <citation type="submission" date="2020-08" db="EMBL/GenBank/DDBJ databases">
        <title>Genome sequence of Sphingomonas sediminicola KACC 15039T.</title>
        <authorList>
            <person name="Hyun D.-W."/>
            <person name="Bae J.-W."/>
        </authorList>
    </citation>
    <scope>NUCLEOTIDE SEQUENCE [LARGE SCALE GENOMIC DNA]</scope>
    <source>
        <strain evidence="2 3">KACC 15039</strain>
    </source>
</reference>
<dbReference type="Gene3D" id="2.70.98.70">
    <property type="match status" value="1"/>
</dbReference>
<dbReference type="RefSeq" id="WP_187708412.1">
    <property type="nucleotide sequence ID" value="NZ_CP060782.1"/>
</dbReference>
<evidence type="ECO:0000313" key="3">
    <source>
        <dbReference type="Proteomes" id="UP000516105"/>
    </source>
</evidence>
<gene>
    <name evidence="2" type="ORF">H9L14_12890</name>
</gene>
<sequence>MLLVDRLALLRGAYFAAKQSLPDSIEAAAAAALAALHGVTMGDGALSSWQGGNPGEAARLHALIEGCGLRARPLRQARGWGYHRLSALGTVVVIDAAPPPPPKMAPSGCASTLAFEMSDGAQRLIINCGGPQPFPTALPDDLVEGLRTTAAHSTLIVSDTNSTAILADGSLGKGVEDVTVDRSEDNDCSRLEATHDGYVRGFGLVHKRSLMLGNDGKELRGADQMIQKGRRKIRDAVPYAIRFHLAPGVEPTITADGMGAILRSPGAPPWNFRCRGANLSVEESLMIDGRGQMVPTTQLVIQGEVAAIGGEVAWQFRRSS</sequence>
<keyword evidence="3" id="KW-1185">Reference proteome</keyword>
<proteinExistence type="predicted"/>
<feature type="domain" description="Heparinase II/III-like C-terminal" evidence="1">
    <location>
        <begin position="71"/>
        <end position="315"/>
    </location>
</feature>
<evidence type="ECO:0000313" key="2">
    <source>
        <dbReference type="EMBL" id="QNP45456.1"/>
    </source>
</evidence>
<dbReference type="Proteomes" id="UP000516105">
    <property type="component" value="Chromosome"/>
</dbReference>
<accession>A0ABX6T6G1</accession>
<protein>
    <submittedName>
        <fullName evidence="2">Heparinase II/III-family protein</fullName>
    </submittedName>
</protein>